<dbReference type="EC" id="2.7.11.1" evidence="3"/>
<evidence type="ECO:0000256" key="4">
    <source>
        <dbReference type="ARBA" id="ARBA00022490"/>
    </source>
</evidence>
<feature type="compositionally biased region" description="Low complexity" evidence="13">
    <location>
        <begin position="807"/>
        <end position="821"/>
    </location>
</feature>
<keyword evidence="7" id="KW-0808">Transferase</keyword>
<dbReference type="PROSITE" id="PS00108">
    <property type="entry name" value="PROTEIN_KINASE_ST"/>
    <property type="match status" value="1"/>
</dbReference>
<dbReference type="CDD" id="cd05609">
    <property type="entry name" value="STKc_MAST"/>
    <property type="match status" value="1"/>
</dbReference>
<dbReference type="SUPFAM" id="SSF140482">
    <property type="entry name" value="MAST3 pre-PK domain-like"/>
    <property type="match status" value="1"/>
</dbReference>
<feature type="region of interest" description="Disordered" evidence="13">
    <location>
        <begin position="328"/>
        <end position="350"/>
    </location>
</feature>
<evidence type="ECO:0000256" key="3">
    <source>
        <dbReference type="ARBA" id="ARBA00012513"/>
    </source>
</evidence>
<dbReference type="Pfam" id="PF00069">
    <property type="entry name" value="Pkinase"/>
    <property type="match status" value="1"/>
</dbReference>
<evidence type="ECO:0000256" key="10">
    <source>
        <dbReference type="ARBA" id="ARBA00022840"/>
    </source>
</evidence>
<dbReference type="InterPro" id="IPR037711">
    <property type="entry name" value="MAST"/>
</dbReference>
<feature type="domain" description="AGC-kinase C-terminal" evidence="15">
    <location>
        <begin position="681"/>
        <end position="769"/>
    </location>
</feature>
<feature type="compositionally biased region" description="Polar residues" evidence="13">
    <location>
        <begin position="1303"/>
        <end position="1322"/>
    </location>
</feature>
<dbReference type="OrthoDB" id="10070999at2759"/>
<feature type="region of interest" description="Disordered" evidence="13">
    <location>
        <begin position="794"/>
        <end position="827"/>
    </location>
</feature>
<evidence type="ECO:0000313" key="16">
    <source>
        <dbReference type="EMBL" id="VDO96451.1"/>
    </source>
</evidence>
<dbReference type="WBParaSite" id="SBAD_0000218301-mRNA-1">
    <property type="protein sequence ID" value="SBAD_0000218301-mRNA-1"/>
    <property type="gene ID" value="SBAD_0000218301"/>
</dbReference>
<organism evidence="18">
    <name type="scientific">Soboliphyme baturini</name>
    <dbReference type="NCBI Taxonomy" id="241478"/>
    <lineage>
        <taxon>Eukaryota</taxon>
        <taxon>Metazoa</taxon>
        <taxon>Ecdysozoa</taxon>
        <taxon>Nematoda</taxon>
        <taxon>Enoplea</taxon>
        <taxon>Dorylaimia</taxon>
        <taxon>Dioctophymatida</taxon>
        <taxon>Dioctophymatoidea</taxon>
        <taxon>Soboliphymatidae</taxon>
        <taxon>Soboliphyme</taxon>
    </lineage>
</organism>
<feature type="compositionally biased region" description="Basic residues" evidence="13">
    <location>
        <begin position="1275"/>
        <end position="1291"/>
    </location>
</feature>
<dbReference type="InterPro" id="IPR023142">
    <property type="entry name" value="MAST_pre-PK_dom_sf"/>
</dbReference>
<keyword evidence="17" id="KW-1185">Reference proteome</keyword>
<evidence type="ECO:0000256" key="13">
    <source>
        <dbReference type="SAM" id="MobiDB-lite"/>
    </source>
</evidence>
<keyword evidence="10" id="KW-0067">ATP-binding</keyword>
<evidence type="ECO:0000256" key="8">
    <source>
        <dbReference type="ARBA" id="ARBA00022741"/>
    </source>
</evidence>
<dbReference type="SMART" id="SM00220">
    <property type="entry name" value="S_TKc"/>
    <property type="match status" value="1"/>
</dbReference>
<dbReference type="InterPro" id="IPR000961">
    <property type="entry name" value="AGC-kinase_C"/>
</dbReference>
<evidence type="ECO:0000256" key="9">
    <source>
        <dbReference type="ARBA" id="ARBA00022777"/>
    </source>
</evidence>
<dbReference type="Gene3D" id="3.30.200.20">
    <property type="entry name" value="Phosphorylase Kinase, domain 1"/>
    <property type="match status" value="2"/>
</dbReference>
<evidence type="ECO:0000256" key="12">
    <source>
        <dbReference type="ARBA" id="ARBA00048679"/>
    </source>
</evidence>
<sequence length="1399" mass="154883">MSLLSLLSSSPVYKPKLHTTCDTRRWSVASLPSSGYETPGSSAFSSQYSSQERITTALDELKLSSCGSMDIGSFFDEKAYSSSFSPVIRWRSRSLSGNCGTCLHDPVEISFRNNLYKAKFPKAKKEMEERLEKFIFENNVHPCFDARVNGDDSCRLGKTAFLAVTAAAAEKSPNLVKLFSDGSASFVHYQIIEIACTCLQKCREDQISSDYFMEMSNNLDSILAQAKEKCPDSYDQLRSLATKLLIIVSRSARLLECLEFDPNEFYQMLEKAEDLAREAKHITDIPMYIISKLGLDKAHISVFERHLMLIVHTDLTYDSDGRHQLLEDRPESGRHKMSSSTQKVTKVSHDREAEAKASSVKVSTAAKRVLKEDDFDTIKLISNGAYGAVYLVRAKDTRQRFALKKLNKANLMLRKQIDQVYAERDILTFADNPFVVSFYGSFETKASFCVIKKLYDDLYVLQPIKVDILCRFHFQMHLCLLLEFVEGGDCATLLKHVGTFPVEIAQRYIAETVLAIDYLHSYGIVHRDLKPDNLLITTMGHIKLTDFGLSKIGLMNRTVILCEDYFDVSDTQQFQDRQICGTPEYIAPEVILRQGYGRPVDWWALGIILYEFLVGTVPFFGSTPEELFAHVINDRIEWPEEPYRPSSEAESLITGLLKISPIERLGTIGGALEVKMHPFFTTVDWDSLLRQKAEFIPQLENDEDTSYFDSTYFAHVVFFCFWCGMPEHTARLDRFNHEIDSGEECWSENSSSIFSSFSSCSPRYSFLADHTILKSADGQDTALSCSESNTDNGYPLYAENGRGGRGNSQTSSQGSGRTTSSLSDSCDLPYHDGISSAGAVTTADLQSSLPDFGQKEGGHSYGGSRDLNRVKGELPKLSVSFDTDDAEDPLAKELSPVNETVMDGGSRTRSSSSVAVRPLSPATAIAKMPQQLLYRHPSLTRQRQSPRQKISQGLHLIIPESLMLMPAVQSPGASSNSSIEGSSSRSDSFDISPLINSVKPTIALRRGYKGFGFSFRSIRVYLGHTDYYTIQHIITVFFLLIRLSCILFINDYMFYVDPKSSAFEAGLRPDDLITSINGCHVQNSTQSEVLHKLICGGEWLTLRVCPLDQTSIKIGKARKSVGKLVRRRGGGRRKVQQRRALDKKSKGSLFRRLSGKRVSAEFITTHNPAQSLHRSVSNAEGLAAVRPEGTTVPALTIAPAVCSCLSTTSGTYLSPSSVRSRCFSCHLPVPFVSESALSFGHPTPSPMATVNITTPPSPTIVKSPITSSRPSSFHGLKHKIVKTLKSPRRKQTQAIPLSPLARSDQSSSTLPNDPAVQSSPQHNAERALSGGGSVASHATLNARSCYEFPVILPKPTSTIGSAASSISPTQSVECRTSKEAGSVYNPKSKTVLSTNLVLR</sequence>
<keyword evidence="9" id="KW-0418">Kinase</keyword>
<dbReference type="SUPFAM" id="SSF50156">
    <property type="entry name" value="PDZ domain-like"/>
    <property type="match status" value="1"/>
</dbReference>
<dbReference type="GO" id="GO:0004674">
    <property type="term" value="F:protein serine/threonine kinase activity"/>
    <property type="evidence" value="ECO:0007669"/>
    <property type="project" value="UniProtKB-KW"/>
</dbReference>
<keyword evidence="6" id="KW-0597">Phosphoprotein</keyword>
<evidence type="ECO:0000256" key="2">
    <source>
        <dbReference type="ARBA" id="ARBA00009903"/>
    </source>
</evidence>
<keyword evidence="4" id="KW-0963">Cytoplasm</keyword>
<comment type="similarity">
    <text evidence="2">Belongs to the protein kinase superfamily. AGC Ser/Thr protein kinase family.</text>
</comment>
<evidence type="ECO:0000313" key="18">
    <source>
        <dbReference type="WBParaSite" id="SBAD_0000218301-mRNA-1"/>
    </source>
</evidence>
<gene>
    <name evidence="16" type="ORF">SBAD_LOCUS2083</name>
</gene>
<feature type="compositionally biased region" description="Low complexity" evidence="13">
    <location>
        <begin position="970"/>
        <end position="988"/>
    </location>
</feature>
<dbReference type="InterPro" id="IPR050236">
    <property type="entry name" value="Ser_Thr_kinase_AGC"/>
</dbReference>
<protein>
    <recommendedName>
        <fullName evidence="3">non-specific serine/threonine protein kinase</fullName>
        <ecNumber evidence="3">2.7.11.1</ecNumber>
    </recommendedName>
</protein>
<dbReference type="FunFam" id="1.10.510.10:FF:000012">
    <property type="entry name" value="microtubule-associated serine/threonine-protein kinase 2 isoform X1"/>
    <property type="match status" value="1"/>
</dbReference>
<dbReference type="InterPro" id="IPR011009">
    <property type="entry name" value="Kinase-like_dom_sf"/>
</dbReference>
<dbReference type="EMBL" id="UZAM01007076">
    <property type="protein sequence ID" value="VDO96451.1"/>
    <property type="molecule type" value="Genomic_DNA"/>
</dbReference>
<accession>A0A183IEN9</accession>
<feature type="region of interest" description="Disordered" evidence="13">
    <location>
        <begin position="968"/>
        <end position="988"/>
    </location>
</feature>
<dbReference type="GO" id="GO:0005524">
    <property type="term" value="F:ATP binding"/>
    <property type="evidence" value="ECO:0007669"/>
    <property type="project" value="UniProtKB-KW"/>
</dbReference>
<evidence type="ECO:0000256" key="6">
    <source>
        <dbReference type="ARBA" id="ARBA00022553"/>
    </source>
</evidence>
<dbReference type="PANTHER" id="PTHR24356:SF414">
    <property type="entry name" value="NON-SPECIFIC SERINE_THREONINE PROTEIN KINASE"/>
    <property type="match status" value="1"/>
</dbReference>
<dbReference type="PROSITE" id="PS51285">
    <property type="entry name" value="AGC_KINASE_CTER"/>
    <property type="match status" value="1"/>
</dbReference>
<feature type="region of interest" description="Disordered" evidence="13">
    <location>
        <begin position="1251"/>
        <end position="1331"/>
    </location>
</feature>
<dbReference type="InterPro" id="IPR000719">
    <property type="entry name" value="Prot_kinase_dom"/>
</dbReference>
<feature type="region of interest" description="Disordered" evidence="13">
    <location>
        <begin position="848"/>
        <end position="869"/>
    </location>
</feature>
<feature type="domain" description="Protein kinase" evidence="14">
    <location>
        <begin position="375"/>
        <end position="680"/>
    </location>
</feature>
<evidence type="ECO:0000259" key="15">
    <source>
        <dbReference type="PROSITE" id="PS51285"/>
    </source>
</evidence>
<dbReference type="InterPro" id="IPR036034">
    <property type="entry name" value="PDZ_sf"/>
</dbReference>
<proteinExistence type="inferred from homology"/>
<dbReference type="GO" id="GO:0000287">
    <property type="term" value="F:magnesium ion binding"/>
    <property type="evidence" value="ECO:0007669"/>
    <property type="project" value="InterPro"/>
</dbReference>
<reference evidence="16 17" key="2">
    <citation type="submission" date="2018-11" db="EMBL/GenBank/DDBJ databases">
        <authorList>
            <consortium name="Pathogen Informatics"/>
        </authorList>
    </citation>
    <scope>NUCLEOTIDE SEQUENCE [LARGE SCALE GENOMIC DNA]</scope>
</reference>
<dbReference type="Proteomes" id="UP000270296">
    <property type="component" value="Unassembled WGS sequence"/>
</dbReference>
<dbReference type="Gene3D" id="1.10.510.10">
    <property type="entry name" value="Transferase(Phosphotransferase) domain 1"/>
    <property type="match status" value="1"/>
</dbReference>
<dbReference type="InterPro" id="IPR008271">
    <property type="entry name" value="Ser/Thr_kinase_AS"/>
</dbReference>
<dbReference type="PANTHER" id="PTHR24356">
    <property type="entry name" value="SERINE/THREONINE-PROTEIN KINASE"/>
    <property type="match status" value="1"/>
</dbReference>
<evidence type="ECO:0000256" key="7">
    <source>
        <dbReference type="ARBA" id="ARBA00022679"/>
    </source>
</evidence>
<evidence type="ECO:0000259" key="14">
    <source>
        <dbReference type="PROSITE" id="PS50011"/>
    </source>
</evidence>
<comment type="catalytic activity">
    <reaction evidence="11">
        <text>L-threonyl-[protein] + ATP = O-phospho-L-threonyl-[protein] + ADP + H(+)</text>
        <dbReference type="Rhea" id="RHEA:46608"/>
        <dbReference type="Rhea" id="RHEA-COMP:11060"/>
        <dbReference type="Rhea" id="RHEA-COMP:11605"/>
        <dbReference type="ChEBI" id="CHEBI:15378"/>
        <dbReference type="ChEBI" id="CHEBI:30013"/>
        <dbReference type="ChEBI" id="CHEBI:30616"/>
        <dbReference type="ChEBI" id="CHEBI:61977"/>
        <dbReference type="ChEBI" id="CHEBI:456216"/>
        <dbReference type="EC" id="2.7.11.1"/>
    </reaction>
</comment>
<keyword evidence="8" id="KW-0547">Nucleotide-binding</keyword>
<dbReference type="InterPro" id="IPR015022">
    <property type="entry name" value="MAST_pre-PK_dom"/>
</dbReference>
<dbReference type="FunFam" id="3.30.200.20:FF:000012">
    <property type="entry name" value="microtubule-associated serine/threonine-protein kinase 2 isoform X1"/>
    <property type="match status" value="1"/>
</dbReference>
<comment type="catalytic activity">
    <reaction evidence="12">
        <text>L-seryl-[protein] + ATP = O-phospho-L-seryl-[protein] + ADP + H(+)</text>
        <dbReference type="Rhea" id="RHEA:17989"/>
        <dbReference type="Rhea" id="RHEA-COMP:9863"/>
        <dbReference type="Rhea" id="RHEA-COMP:11604"/>
        <dbReference type="ChEBI" id="CHEBI:15378"/>
        <dbReference type="ChEBI" id="CHEBI:29999"/>
        <dbReference type="ChEBI" id="CHEBI:30616"/>
        <dbReference type="ChEBI" id="CHEBI:83421"/>
        <dbReference type="ChEBI" id="CHEBI:456216"/>
        <dbReference type="EC" id="2.7.11.1"/>
    </reaction>
</comment>
<dbReference type="PROSITE" id="PS50011">
    <property type="entry name" value="PROTEIN_KINASE_DOM"/>
    <property type="match status" value="1"/>
</dbReference>
<dbReference type="Gene3D" id="1.20.1480.20">
    <property type="entry name" value="MAST3 pre-PK domain-like"/>
    <property type="match status" value="1"/>
</dbReference>
<dbReference type="GO" id="GO:0035556">
    <property type="term" value="P:intracellular signal transduction"/>
    <property type="evidence" value="ECO:0007669"/>
    <property type="project" value="TreeGrafter"/>
</dbReference>
<dbReference type="GO" id="GO:0005737">
    <property type="term" value="C:cytoplasm"/>
    <property type="evidence" value="ECO:0007669"/>
    <property type="project" value="UniProtKB-SubCell"/>
</dbReference>
<evidence type="ECO:0000256" key="1">
    <source>
        <dbReference type="ARBA" id="ARBA00004496"/>
    </source>
</evidence>
<keyword evidence="5" id="KW-0723">Serine/threonine-protein kinase</keyword>
<dbReference type="Pfam" id="PF08926">
    <property type="entry name" value="DUF1908"/>
    <property type="match status" value="1"/>
</dbReference>
<name>A0A183IEN9_9BILA</name>
<dbReference type="SUPFAM" id="SSF56112">
    <property type="entry name" value="Protein kinase-like (PK-like)"/>
    <property type="match status" value="1"/>
</dbReference>
<comment type="subcellular location">
    <subcellularLocation>
        <location evidence="1">Cytoplasm</location>
    </subcellularLocation>
</comment>
<reference evidence="18" key="1">
    <citation type="submission" date="2016-06" db="UniProtKB">
        <authorList>
            <consortium name="WormBaseParasite"/>
        </authorList>
    </citation>
    <scope>IDENTIFICATION</scope>
</reference>
<evidence type="ECO:0000256" key="11">
    <source>
        <dbReference type="ARBA" id="ARBA00047899"/>
    </source>
</evidence>
<dbReference type="Gene3D" id="2.30.42.10">
    <property type="match status" value="1"/>
</dbReference>
<evidence type="ECO:0000256" key="5">
    <source>
        <dbReference type="ARBA" id="ARBA00022527"/>
    </source>
</evidence>
<evidence type="ECO:0000313" key="17">
    <source>
        <dbReference type="Proteomes" id="UP000270296"/>
    </source>
</evidence>